<gene>
    <name evidence="1" type="ORF">ROH8110_03241</name>
</gene>
<evidence type="ECO:0000313" key="1">
    <source>
        <dbReference type="EMBL" id="SLN58491.1"/>
    </source>
</evidence>
<organism evidence="1 2">
    <name type="scientific">Roseovarius halotolerans</name>
    <dbReference type="NCBI Taxonomy" id="505353"/>
    <lineage>
        <taxon>Bacteria</taxon>
        <taxon>Pseudomonadati</taxon>
        <taxon>Pseudomonadota</taxon>
        <taxon>Alphaproteobacteria</taxon>
        <taxon>Rhodobacterales</taxon>
        <taxon>Roseobacteraceae</taxon>
        <taxon>Roseovarius</taxon>
    </lineage>
</organism>
<dbReference type="OrthoDB" id="259382at2"/>
<evidence type="ECO:0008006" key="3">
    <source>
        <dbReference type="Google" id="ProtNLM"/>
    </source>
</evidence>
<reference evidence="1 2" key="1">
    <citation type="submission" date="2017-03" db="EMBL/GenBank/DDBJ databases">
        <authorList>
            <person name="Afonso C.L."/>
            <person name="Miller P.J."/>
            <person name="Scott M.A."/>
            <person name="Spackman E."/>
            <person name="Goraichik I."/>
            <person name="Dimitrov K.M."/>
            <person name="Suarez D.L."/>
            <person name="Swayne D.E."/>
        </authorList>
    </citation>
    <scope>NUCLEOTIDE SEQUENCE [LARGE SCALE GENOMIC DNA]</scope>
    <source>
        <strain evidence="1 2">CECT 8110</strain>
    </source>
</reference>
<dbReference type="Proteomes" id="UP000193207">
    <property type="component" value="Unassembled WGS sequence"/>
</dbReference>
<dbReference type="RefSeq" id="WP_085818769.1">
    <property type="nucleotide sequence ID" value="NZ_FWFU01000004.1"/>
</dbReference>
<evidence type="ECO:0000313" key="2">
    <source>
        <dbReference type="Proteomes" id="UP000193207"/>
    </source>
</evidence>
<name>A0A1X6ZQ97_9RHOB</name>
<accession>A0A1X6ZQ97</accession>
<dbReference type="EMBL" id="FWFU01000004">
    <property type="protein sequence ID" value="SLN58491.1"/>
    <property type="molecule type" value="Genomic_DNA"/>
</dbReference>
<keyword evidence="2" id="KW-1185">Reference proteome</keyword>
<proteinExistence type="predicted"/>
<protein>
    <recommendedName>
        <fullName evidence="3">Glycosyltransferase family 25 (LPS biosynthesis protein)</fullName>
    </recommendedName>
</protein>
<sequence length="248" mass="26778">MELRAFVLHADRDGDARAQARRVLDACGVDGELWPMVQGAGLSVSDLEQTVGADLFEPAYPLSLDTGEIGRFLTHRQIWAEIERRGLDAALVLDGATGIDPDPFDDALDLGLSHVTALGYIELRDHPCPGPSALIDTQRHATLTVPQQATGRTAAQLVGHEAAAHLLALSDLFDRPMETFVHSHWHTGLRPASIQPCGVIAPPPLAQATPPSGVWPRMRYDLAQRRYLHLISQRAQVSAAPATGGFIS</sequence>
<dbReference type="InterPro" id="IPR002654">
    <property type="entry name" value="Glyco_trans_25"/>
</dbReference>
<dbReference type="CDD" id="cd06532">
    <property type="entry name" value="Glyco_transf_25"/>
    <property type="match status" value="1"/>
</dbReference>
<dbReference type="AlphaFoldDB" id="A0A1X6ZQ97"/>